<protein>
    <submittedName>
        <fullName evidence="1">Uncharacterized protein</fullName>
    </submittedName>
</protein>
<organism evidence="1 2">
    <name type="scientific">Effrenium voratum</name>
    <dbReference type="NCBI Taxonomy" id="2562239"/>
    <lineage>
        <taxon>Eukaryota</taxon>
        <taxon>Sar</taxon>
        <taxon>Alveolata</taxon>
        <taxon>Dinophyceae</taxon>
        <taxon>Suessiales</taxon>
        <taxon>Symbiodiniaceae</taxon>
        <taxon>Effrenium</taxon>
    </lineage>
</organism>
<dbReference type="Pfam" id="PF07004">
    <property type="entry name" value="SHIPPO-rpt"/>
    <property type="match status" value="1"/>
</dbReference>
<keyword evidence="2" id="KW-1185">Reference proteome</keyword>
<comment type="caution">
    <text evidence="1">The sequence shown here is derived from an EMBL/GenBank/DDBJ whole genome shotgun (WGS) entry which is preliminary data.</text>
</comment>
<evidence type="ECO:0000313" key="1">
    <source>
        <dbReference type="EMBL" id="CAJ1382963.1"/>
    </source>
</evidence>
<sequence>MCRVLPHNAHEIWTTWHLNRKMMTSPGPQLQLRDATWQKAAVARAGVFGLFCKVEMQGKEPRMSRLDGAKVRHPTLFELDKVIEACSTKRRQPVCIMTKRDSRVLEGLVELKSARFPRSRSQVDLAPGHYRMDVGLPVNKQIEVLASRLTRARSAPRFSFSKEKRVDKEDCLKGLSPTYQKQPNELGPGQYKMMKLSMGCSSLIKATAPSFSF</sequence>
<gene>
    <name evidence="1" type="ORF">EVOR1521_LOCUS10207</name>
</gene>
<dbReference type="Proteomes" id="UP001178507">
    <property type="component" value="Unassembled WGS sequence"/>
</dbReference>
<dbReference type="EMBL" id="CAUJNA010000965">
    <property type="protein sequence ID" value="CAJ1382963.1"/>
    <property type="molecule type" value="Genomic_DNA"/>
</dbReference>
<evidence type="ECO:0000313" key="2">
    <source>
        <dbReference type="Proteomes" id="UP001178507"/>
    </source>
</evidence>
<dbReference type="AlphaFoldDB" id="A0AA36I896"/>
<name>A0AA36I896_9DINO</name>
<proteinExistence type="predicted"/>
<accession>A0AA36I896</accession>
<dbReference type="InterPro" id="IPR010736">
    <property type="entry name" value="SHIPPO-rpt"/>
</dbReference>
<reference evidence="1" key="1">
    <citation type="submission" date="2023-08" db="EMBL/GenBank/DDBJ databases">
        <authorList>
            <person name="Chen Y."/>
            <person name="Shah S."/>
            <person name="Dougan E. K."/>
            <person name="Thang M."/>
            <person name="Chan C."/>
        </authorList>
    </citation>
    <scope>NUCLEOTIDE SEQUENCE</scope>
</reference>